<keyword evidence="12" id="KW-1185">Reference proteome</keyword>
<dbReference type="AlphaFoldDB" id="A0A9D5C2T0"/>
<dbReference type="EMBL" id="JAGGNH010000008">
    <property type="protein sequence ID" value="KAJ0965290.1"/>
    <property type="molecule type" value="Genomic_DNA"/>
</dbReference>
<name>A0A9D5C2T0_9LILI</name>
<keyword evidence="5 7" id="KW-0040">ANK repeat</keyword>
<dbReference type="Gene3D" id="1.25.40.20">
    <property type="entry name" value="Ankyrin repeat-containing domain"/>
    <property type="match status" value="2"/>
</dbReference>
<evidence type="ECO:0000256" key="9">
    <source>
        <dbReference type="SAM" id="Phobius"/>
    </source>
</evidence>
<dbReference type="SUPFAM" id="SSF48403">
    <property type="entry name" value="Ankyrin repeat"/>
    <property type="match status" value="1"/>
</dbReference>
<evidence type="ECO:0000256" key="1">
    <source>
        <dbReference type="ARBA" id="ARBA00004141"/>
    </source>
</evidence>
<dbReference type="SMART" id="SM00248">
    <property type="entry name" value="ANK"/>
    <property type="match status" value="8"/>
</dbReference>
<keyword evidence="3" id="KW-0677">Repeat</keyword>
<evidence type="ECO:0000313" key="12">
    <source>
        <dbReference type="Proteomes" id="UP001085076"/>
    </source>
</evidence>
<dbReference type="PROSITE" id="PS50088">
    <property type="entry name" value="ANK_REPEAT"/>
    <property type="match status" value="2"/>
</dbReference>
<organism evidence="11 12">
    <name type="scientific">Dioscorea zingiberensis</name>
    <dbReference type="NCBI Taxonomy" id="325984"/>
    <lineage>
        <taxon>Eukaryota</taxon>
        <taxon>Viridiplantae</taxon>
        <taxon>Streptophyta</taxon>
        <taxon>Embryophyta</taxon>
        <taxon>Tracheophyta</taxon>
        <taxon>Spermatophyta</taxon>
        <taxon>Magnoliopsida</taxon>
        <taxon>Liliopsida</taxon>
        <taxon>Dioscoreales</taxon>
        <taxon>Dioscoreaceae</taxon>
        <taxon>Dioscorea</taxon>
    </lineage>
</organism>
<dbReference type="PANTHER" id="PTHR24186">
    <property type="entry name" value="PROTEIN PHOSPHATASE 1 REGULATORY SUBUNIT"/>
    <property type="match status" value="1"/>
</dbReference>
<reference evidence="11" key="2">
    <citation type="journal article" date="2022" name="Hortic Res">
        <title>The genome of Dioscorea zingiberensis sheds light on the biosynthesis, origin and evolution of the medicinally important diosgenin saponins.</title>
        <authorList>
            <person name="Li Y."/>
            <person name="Tan C."/>
            <person name="Li Z."/>
            <person name="Guo J."/>
            <person name="Li S."/>
            <person name="Chen X."/>
            <person name="Wang C."/>
            <person name="Dai X."/>
            <person name="Yang H."/>
            <person name="Song W."/>
            <person name="Hou L."/>
            <person name="Xu J."/>
            <person name="Tong Z."/>
            <person name="Xu A."/>
            <person name="Yuan X."/>
            <person name="Wang W."/>
            <person name="Yang Q."/>
            <person name="Chen L."/>
            <person name="Sun Z."/>
            <person name="Wang K."/>
            <person name="Pan B."/>
            <person name="Chen J."/>
            <person name="Bao Y."/>
            <person name="Liu F."/>
            <person name="Qi X."/>
            <person name="Gang D.R."/>
            <person name="Wen J."/>
            <person name="Li J."/>
        </authorList>
    </citation>
    <scope>NUCLEOTIDE SEQUENCE</scope>
    <source>
        <strain evidence="11">Dzin_1.0</strain>
    </source>
</reference>
<keyword evidence="4 9" id="KW-1133">Transmembrane helix</keyword>
<dbReference type="InterPro" id="IPR002110">
    <property type="entry name" value="Ankyrin_rpt"/>
</dbReference>
<reference evidence="11" key="1">
    <citation type="submission" date="2021-03" db="EMBL/GenBank/DDBJ databases">
        <authorList>
            <person name="Li Z."/>
            <person name="Yang C."/>
        </authorList>
    </citation>
    <scope>NUCLEOTIDE SEQUENCE</scope>
    <source>
        <strain evidence="11">Dzin_1.0</strain>
        <tissue evidence="11">Leaf</tissue>
    </source>
</reference>
<accession>A0A9D5C2T0</accession>
<dbReference type="PANTHER" id="PTHR24186:SF50">
    <property type="entry name" value="ANKYRIN REPEAT-CONTAINING PROTEIN ITN1-LIKE ISOFORM X1"/>
    <property type="match status" value="1"/>
</dbReference>
<feature type="region of interest" description="Disordered" evidence="8">
    <location>
        <begin position="99"/>
        <end position="126"/>
    </location>
</feature>
<feature type="transmembrane region" description="Helical" evidence="9">
    <location>
        <begin position="691"/>
        <end position="713"/>
    </location>
</feature>
<evidence type="ECO:0000256" key="8">
    <source>
        <dbReference type="SAM" id="MobiDB-lite"/>
    </source>
</evidence>
<comment type="subcellular location">
    <subcellularLocation>
        <location evidence="1">Membrane</location>
        <topology evidence="1">Multi-pass membrane protein</topology>
    </subcellularLocation>
</comment>
<keyword evidence="6 9" id="KW-0472">Membrane</keyword>
<keyword evidence="2 9" id="KW-0812">Transmembrane</keyword>
<feature type="transmembrane region" description="Helical" evidence="9">
    <location>
        <begin position="533"/>
        <end position="552"/>
    </location>
</feature>
<dbReference type="InterPro" id="IPR036770">
    <property type="entry name" value="Ankyrin_rpt-contain_sf"/>
</dbReference>
<dbReference type="Proteomes" id="UP001085076">
    <property type="component" value="Miscellaneous, Linkage group lg08"/>
</dbReference>
<evidence type="ECO:0000259" key="10">
    <source>
        <dbReference type="Pfam" id="PF13962"/>
    </source>
</evidence>
<protein>
    <recommendedName>
        <fullName evidence="10">PGG domain-containing protein</fullName>
    </recommendedName>
</protein>
<evidence type="ECO:0000256" key="3">
    <source>
        <dbReference type="ARBA" id="ARBA00022737"/>
    </source>
</evidence>
<dbReference type="Pfam" id="PF13962">
    <property type="entry name" value="PGG"/>
    <property type="match status" value="1"/>
</dbReference>
<evidence type="ECO:0000256" key="4">
    <source>
        <dbReference type="ARBA" id="ARBA00022989"/>
    </source>
</evidence>
<evidence type="ECO:0000256" key="7">
    <source>
        <dbReference type="PROSITE-ProRule" id="PRU00023"/>
    </source>
</evidence>
<dbReference type="OrthoDB" id="10040922at2759"/>
<gene>
    <name evidence="11" type="ORF">J5N97_026428</name>
</gene>
<dbReference type="GO" id="GO:0005886">
    <property type="term" value="C:plasma membrane"/>
    <property type="evidence" value="ECO:0007669"/>
    <property type="project" value="TreeGrafter"/>
</dbReference>
<feature type="domain" description="PGG" evidence="10">
    <location>
        <begin position="529"/>
        <end position="633"/>
    </location>
</feature>
<proteinExistence type="predicted"/>
<dbReference type="InterPro" id="IPR026961">
    <property type="entry name" value="PGG_dom"/>
</dbReference>
<sequence>MEMGPHQIPMEFQLLEAARSGNVKALIAALPPAADSQFPDHNNQTIIRILPGEATDAASQSEDVLNHTTALLSPAGETELSDQYNNHTAVAISIPEDATDGAHQSEDVNAPTAPVSSAPTTDHELSNYNQTNHAAKESEIIFGVTVGGNTVLHIAAEYGHLKLAQEVCRRAPSLVAAVNTRLETPLHCCTRAGHDQIVSLIIDTARSCRDGGAYGLLDVLRARNVHGETALHEACRFGHCKVSTKLIAADVDLATFVSDAGMSPLYLAVMRNSTTTVGLFGQLPCLSLLGPGGRTALHAAVSRSTEITTMLLTWKRKIAKFVDDSHSTPLHYVAADGDENMTRILLEHDPSTAYISDKDGYFPIHVAASMDHVRVIHRIMKQCPDSLELVDYNRRNFFHVAVVNKSLQVVKYVIRGGRGLEKLLNQRDNDGNTPLHLAVSHKIPKRLVYTLLRNRSVETSIMNNQGYTPLDLSYKLEPGIRFVCHAQIFVMKCLANCGAIFSPQRSDYAIQAWHRAYDPKKEAKKSTSLSRNLAIVSVLIATVTFAAGFTMPGGYRSDDGTSILTKKYPFKVFLISDACAMIFSLIATVQIIYAGSPFMDNSLRGYHIMCSICMLWISFACMFLAFGMASFAVVVPKAWGIGVLVCILTFIAPLVAVVLIEEPGIQTRCGRMRSNMDPHTRRRLQGAHVSFWSLTCKIYLLLLVYLVVFLLALL</sequence>
<evidence type="ECO:0000256" key="2">
    <source>
        <dbReference type="ARBA" id="ARBA00022692"/>
    </source>
</evidence>
<feature type="compositionally biased region" description="Polar residues" evidence="8">
    <location>
        <begin position="114"/>
        <end position="126"/>
    </location>
</feature>
<feature type="transmembrane region" description="Helical" evidence="9">
    <location>
        <begin position="572"/>
        <end position="594"/>
    </location>
</feature>
<dbReference type="Pfam" id="PF12796">
    <property type="entry name" value="Ank_2"/>
    <property type="match status" value="2"/>
</dbReference>
<evidence type="ECO:0000256" key="5">
    <source>
        <dbReference type="ARBA" id="ARBA00023043"/>
    </source>
</evidence>
<feature type="transmembrane region" description="Helical" evidence="9">
    <location>
        <begin position="606"/>
        <end position="632"/>
    </location>
</feature>
<feature type="repeat" description="ANK" evidence="7">
    <location>
        <begin position="325"/>
        <end position="357"/>
    </location>
</feature>
<evidence type="ECO:0000313" key="11">
    <source>
        <dbReference type="EMBL" id="KAJ0965290.1"/>
    </source>
</evidence>
<feature type="transmembrane region" description="Helical" evidence="9">
    <location>
        <begin position="638"/>
        <end position="660"/>
    </location>
</feature>
<feature type="repeat" description="ANK" evidence="7">
    <location>
        <begin position="430"/>
        <end position="464"/>
    </location>
</feature>
<evidence type="ECO:0000256" key="6">
    <source>
        <dbReference type="ARBA" id="ARBA00023136"/>
    </source>
</evidence>
<comment type="caution">
    <text evidence="11">The sequence shown here is derived from an EMBL/GenBank/DDBJ whole genome shotgun (WGS) entry which is preliminary data.</text>
</comment>